<dbReference type="GO" id="GO:0032259">
    <property type="term" value="P:methylation"/>
    <property type="evidence" value="ECO:0007669"/>
    <property type="project" value="UniProtKB-KW"/>
</dbReference>
<protein>
    <recommendedName>
        <fullName evidence="13">Protein-lysine N-methyltransferase SMYD4</fullName>
    </recommendedName>
    <alternativeName>
        <fullName evidence="14">SET and MYND domain-containing protein 4</fullName>
    </alternativeName>
</protein>
<evidence type="ECO:0000256" key="11">
    <source>
        <dbReference type="ARBA" id="ARBA00048985"/>
    </source>
</evidence>
<evidence type="ECO:0000256" key="12">
    <source>
        <dbReference type="ARBA" id="ARBA00093423"/>
    </source>
</evidence>
<dbReference type="GO" id="GO:0008168">
    <property type="term" value="F:methyltransferase activity"/>
    <property type="evidence" value="ECO:0007669"/>
    <property type="project" value="UniProtKB-KW"/>
</dbReference>
<evidence type="ECO:0000256" key="6">
    <source>
        <dbReference type="ARBA" id="ARBA00022691"/>
    </source>
</evidence>
<evidence type="ECO:0000256" key="3">
    <source>
        <dbReference type="ARBA" id="ARBA00022490"/>
    </source>
</evidence>
<dbReference type="PROSITE" id="PS01360">
    <property type="entry name" value="ZF_MYND_1"/>
    <property type="match status" value="1"/>
</dbReference>
<keyword evidence="6" id="KW-0949">S-adenosyl-L-methionine</keyword>
<comment type="caution">
    <text evidence="20">The sequence shown here is derived from an EMBL/GenBank/DDBJ whole genome shotgun (WGS) entry which is preliminary data.</text>
</comment>
<dbReference type="SUPFAM" id="SSF82199">
    <property type="entry name" value="SET domain"/>
    <property type="match status" value="1"/>
</dbReference>
<dbReference type="GO" id="GO:0042826">
    <property type="term" value="F:histone deacetylase binding"/>
    <property type="evidence" value="ECO:0007669"/>
    <property type="project" value="TreeGrafter"/>
</dbReference>
<name>A0A7L1ISG7_SMUAF</name>
<keyword evidence="3" id="KW-0963">Cytoplasm</keyword>
<dbReference type="PANTHER" id="PTHR46165">
    <property type="entry name" value="SET AND MYND DOMAIN-CONTAINING PROTEIN 4"/>
    <property type="match status" value="1"/>
</dbReference>
<feature type="coiled-coil region" evidence="16">
    <location>
        <begin position="649"/>
        <end position="676"/>
    </location>
</feature>
<evidence type="ECO:0000256" key="10">
    <source>
        <dbReference type="ARBA" id="ARBA00023242"/>
    </source>
</evidence>
<comment type="function">
    <text evidence="12">Protein-lysine N-methyltransferase. Monomethylates PRMT5, modulating its transcriptional activity. May also act as a histone methyltransferase. Plays a critical role in cardiac development. Acts as a key epigenetic regulator of gene expression during cardiac development via its dual activities as a methyltransferase and negative regulator of HDAC1.</text>
</comment>
<accession>A0A7L1ISG7</accession>
<keyword evidence="7" id="KW-0479">Metal-binding</keyword>
<evidence type="ECO:0000313" key="20">
    <source>
        <dbReference type="EMBL" id="NXN41502.1"/>
    </source>
</evidence>
<feature type="domain" description="SET" evidence="18">
    <location>
        <begin position="240"/>
        <end position="576"/>
    </location>
</feature>
<evidence type="ECO:0000256" key="15">
    <source>
        <dbReference type="PROSITE-ProRule" id="PRU00134"/>
    </source>
</evidence>
<feature type="non-terminal residue" evidence="20">
    <location>
        <position position="1"/>
    </location>
</feature>
<dbReference type="EMBL" id="VXBO01007713">
    <property type="protein sequence ID" value="NXN41502.1"/>
    <property type="molecule type" value="Genomic_DNA"/>
</dbReference>
<organism evidence="20 21">
    <name type="scientific">Smutsornis africanus</name>
    <name type="common">Double-banded courser</name>
    <name type="synonym">Rhinoptilus africanus</name>
    <dbReference type="NCBI Taxonomy" id="240209"/>
    <lineage>
        <taxon>Eukaryota</taxon>
        <taxon>Metazoa</taxon>
        <taxon>Chordata</taxon>
        <taxon>Craniata</taxon>
        <taxon>Vertebrata</taxon>
        <taxon>Euteleostomi</taxon>
        <taxon>Archelosauria</taxon>
        <taxon>Archosauria</taxon>
        <taxon>Dinosauria</taxon>
        <taxon>Saurischia</taxon>
        <taxon>Theropoda</taxon>
        <taxon>Coelurosauria</taxon>
        <taxon>Aves</taxon>
        <taxon>Neognathae</taxon>
        <taxon>Neoaves</taxon>
        <taxon>Charadriiformes</taxon>
        <taxon>Glareolidae</taxon>
        <taxon>Rhinoptilus</taxon>
    </lineage>
</organism>
<feature type="region of interest" description="Disordered" evidence="17">
    <location>
        <begin position="377"/>
        <end position="408"/>
    </location>
</feature>
<dbReference type="InterPro" id="IPR001214">
    <property type="entry name" value="SET_dom"/>
</dbReference>
<evidence type="ECO:0000259" key="18">
    <source>
        <dbReference type="PROSITE" id="PS50280"/>
    </source>
</evidence>
<comment type="subcellular location">
    <subcellularLocation>
        <location evidence="2">Cytoplasm</location>
    </subcellularLocation>
    <subcellularLocation>
        <location evidence="1">Nucleus</location>
    </subcellularLocation>
</comment>
<dbReference type="Proteomes" id="UP000525158">
    <property type="component" value="Unassembled WGS sequence"/>
</dbReference>
<dbReference type="PANTHER" id="PTHR46165:SF2">
    <property type="entry name" value="SET AND MYND DOMAIN-CONTAINING PROTEIN 4"/>
    <property type="match status" value="1"/>
</dbReference>
<keyword evidence="5" id="KW-0808">Transferase</keyword>
<dbReference type="InterPro" id="IPR052097">
    <property type="entry name" value="SET-MYND_domain_protein"/>
</dbReference>
<evidence type="ECO:0000256" key="16">
    <source>
        <dbReference type="SAM" id="Coils"/>
    </source>
</evidence>
<gene>
    <name evidence="20" type="primary">Smyd4</name>
    <name evidence="20" type="ORF">RHIAFR_R12970</name>
</gene>
<dbReference type="Pfam" id="PF00856">
    <property type="entry name" value="SET"/>
    <property type="match status" value="1"/>
</dbReference>
<keyword evidence="4" id="KW-0489">Methyltransferase</keyword>
<dbReference type="InterPro" id="IPR002893">
    <property type="entry name" value="Znf_MYND"/>
</dbReference>
<keyword evidence="8 15" id="KW-0863">Zinc-finger</keyword>
<feature type="non-terminal residue" evidence="20">
    <location>
        <position position="805"/>
    </location>
</feature>
<sequence>MALPVEEWRLCAARRWAALEPALREGLPAASLHDTLRLGCGLLRPEAEAAVLRRLCRRAPVGKEPAAARFYREEGNRLFGRRQYGAAVRLYSQVALPSPQAASHEFPDSPEVSVCFANRSAALFHLGRFEVCLEDIARAESHGYPDRLLPKVLLRKAECLLCLGRLQDAASALSTVENKIAMDGIMSSPAHQTLLKKLSQLKLKIHEKESCPQPAQAACGDIQRKSEIWEENDNISGASSSLSLNFDMERGRHLVASEDIQPGQKLLKEEAFVSVLCPGESCLLQDNSETAWDTRVTNADLYCHRCLRQLLASVPCRGCSYAKYCSQNCADVAWEQYHRTECSLGALLLTLGVFCHVALRTVLLVGFAEVSRLVEGSHDNDKDLHNPEARCKHPSEAPDTRTGTRGIPGCNDNGQYQSSYQAVFNLLPHAEKHSPEHKFLCTLSVVAICKQLQEAGLEAAVLNQESSEKCSKPEPCEKTAGELSPEMKIMAEAMLRHVLQLQCNAQAITVMHESGSGDGAVVNKKPVRLATAFFPVLSLLNHSCCPNISVSFSGTAATVRASQPILSGQEIFHCYGPHRCRMRVAERQQHLSQYFFECRCQACLDELESDVKSVVSMRNSFLCPSCRASMQGEDMLCCSNGACATSVSRESLSCRLQDLQQQIKKALELLKDRKADQAIKMLLKCQMDAGNFLSPEHLLMGEMEDHLAQVYATLGKWQEAARHLKRSIEIVEVHHGPSSVEIGHELFKLAQILFNGFAVSEALSTIQRAEKILSVHCGPQSTQIQELQEMKTCLLELPRSILQRT</sequence>
<keyword evidence="10" id="KW-0539">Nucleus</keyword>
<evidence type="ECO:0000256" key="17">
    <source>
        <dbReference type="SAM" id="MobiDB-lite"/>
    </source>
</evidence>
<keyword evidence="16" id="KW-0175">Coiled coil</keyword>
<keyword evidence="21" id="KW-1185">Reference proteome</keyword>
<proteinExistence type="predicted"/>
<dbReference type="InterPro" id="IPR011990">
    <property type="entry name" value="TPR-like_helical_dom_sf"/>
</dbReference>
<dbReference type="PROSITE" id="PS50280">
    <property type="entry name" value="SET"/>
    <property type="match status" value="1"/>
</dbReference>
<dbReference type="Pfam" id="PF01753">
    <property type="entry name" value="zf-MYND"/>
    <property type="match status" value="1"/>
</dbReference>
<evidence type="ECO:0000256" key="2">
    <source>
        <dbReference type="ARBA" id="ARBA00004496"/>
    </source>
</evidence>
<dbReference type="Gene3D" id="1.25.40.10">
    <property type="entry name" value="Tetratricopeptide repeat domain"/>
    <property type="match status" value="2"/>
</dbReference>
<feature type="compositionally biased region" description="Basic and acidic residues" evidence="17">
    <location>
        <begin position="377"/>
        <end position="399"/>
    </location>
</feature>
<keyword evidence="9" id="KW-0862">Zinc</keyword>
<dbReference type="GO" id="GO:0005634">
    <property type="term" value="C:nucleus"/>
    <property type="evidence" value="ECO:0007669"/>
    <property type="project" value="UniProtKB-SubCell"/>
</dbReference>
<feature type="domain" description="MYND-type" evidence="19">
    <location>
        <begin position="303"/>
        <end position="342"/>
    </location>
</feature>
<evidence type="ECO:0000313" key="21">
    <source>
        <dbReference type="Proteomes" id="UP000525158"/>
    </source>
</evidence>
<reference evidence="20 21" key="1">
    <citation type="submission" date="2019-09" db="EMBL/GenBank/DDBJ databases">
        <title>Bird 10,000 Genomes (B10K) Project - Family phase.</title>
        <authorList>
            <person name="Zhang G."/>
        </authorList>
    </citation>
    <scope>NUCLEOTIDE SEQUENCE [LARGE SCALE GENOMIC DNA]</scope>
    <source>
        <strain evidence="20">B10K-DU-002-36</strain>
        <tissue evidence="20">Muscle</tissue>
    </source>
</reference>
<dbReference type="CDD" id="cd10536">
    <property type="entry name" value="SET_SMYD4"/>
    <property type="match status" value="1"/>
</dbReference>
<comment type="catalytic activity">
    <reaction evidence="11">
        <text>L-lysyl-[protein] + S-adenosyl-L-methionine = N(6)-methyl-L-lysyl-[protein] + S-adenosyl-L-homocysteine + H(+)</text>
        <dbReference type="Rhea" id="RHEA:51736"/>
        <dbReference type="Rhea" id="RHEA-COMP:9752"/>
        <dbReference type="Rhea" id="RHEA-COMP:13053"/>
        <dbReference type="ChEBI" id="CHEBI:15378"/>
        <dbReference type="ChEBI" id="CHEBI:29969"/>
        <dbReference type="ChEBI" id="CHEBI:57856"/>
        <dbReference type="ChEBI" id="CHEBI:59789"/>
        <dbReference type="ChEBI" id="CHEBI:61929"/>
    </reaction>
</comment>
<dbReference type="InterPro" id="IPR044421">
    <property type="entry name" value="SMYD4_SET"/>
</dbReference>
<dbReference type="SUPFAM" id="SSF48452">
    <property type="entry name" value="TPR-like"/>
    <property type="match status" value="2"/>
</dbReference>
<evidence type="ECO:0000256" key="7">
    <source>
        <dbReference type="ARBA" id="ARBA00022723"/>
    </source>
</evidence>
<evidence type="ECO:0000256" key="4">
    <source>
        <dbReference type="ARBA" id="ARBA00022603"/>
    </source>
</evidence>
<dbReference type="GO" id="GO:0005737">
    <property type="term" value="C:cytoplasm"/>
    <property type="evidence" value="ECO:0007669"/>
    <property type="project" value="UniProtKB-SubCell"/>
</dbReference>
<dbReference type="GO" id="GO:0008270">
    <property type="term" value="F:zinc ion binding"/>
    <property type="evidence" value="ECO:0007669"/>
    <property type="project" value="UniProtKB-KW"/>
</dbReference>
<dbReference type="GO" id="GO:0007507">
    <property type="term" value="P:heart development"/>
    <property type="evidence" value="ECO:0007669"/>
    <property type="project" value="TreeGrafter"/>
</dbReference>
<dbReference type="SUPFAM" id="SSF144232">
    <property type="entry name" value="HIT/MYND zinc finger-like"/>
    <property type="match status" value="1"/>
</dbReference>
<evidence type="ECO:0000256" key="13">
    <source>
        <dbReference type="ARBA" id="ARBA00093635"/>
    </source>
</evidence>
<evidence type="ECO:0000259" key="19">
    <source>
        <dbReference type="PROSITE" id="PS50865"/>
    </source>
</evidence>
<dbReference type="Gene3D" id="6.10.140.2220">
    <property type="match status" value="1"/>
</dbReference>
<evidence type="ECO:0000256" key="14">
    <source>
        <dbReference type="ARBA" id="ARBA00093680"/>
    </source>
</evidence>
<dbReference type="InterPro" id="IPR046341">
    <property type="entry name" value="SET_dom_sf"/>
</dbReference>
<dbReference type="PROSITE" id="PS50865">
    <property type="entry name" value="ZF_MYND_2"/>
    <property type="match status" value="1"/>
</dbReference>
<evidence type="ECO:0000256" key="5">
    <source>
        <dbReference type="ARBA" id="ARBA00022679"/>
    </source>
</evidence>
<evidence type="ECO:0000256" key="9">
    <source>
        <dbReference type="ARBA" id="ARBA00022833"/>
    </source>
</evidence>
<evidence type="ECO:0000256" key="1">
    <source>
        <dbReference type="ARBA" id="ARBA00004123"/>
    </source>
</evidence>
<evidence type="ECO:0000256" key="8">
    <source>
        <dbReference type="ARBA" id="ARBA00022771"/>
    </source>
</evidence>
<dbReference type="Gene3D" id="2.170.270.10">
    <property type="entry name" value="SET domain"/>
    <property type="match status" value="2"/>
</dbReference>
<dbReference type="AlphaFoldDB" id="A0A7L1ISG7"/>